<dbReference type="SUPFAM" id="SSF54523">
    <property type="entry name" value="Pili subunits"/>
    <property type="match status" value="1"/>
</dbReference>
<evidence type="ECO:0000313" key="3">
    <source>
        <dbReference type="EMBL" id="QEL15569.1"/>
    </source>
</evidence>
<dbReference type="Proteomes" id="UP000324974">
    <property type="component" value="Chromosome"/>
</dbReference>
<dbReference type="InterPro" id="IPR027558">
    <property type="entry name" value="Pre_pil_HX9DG_C"/>
</dbReference>
<name>A0A5C1A8C1_9BACT</name>
<evidence type="ECO:0000256" key="1">
    <source>
        <dbReference type="SAM" id="Phobius"/>
    </source>
</evidence>
<dbReference type="InterPro" id="IPR012902">
    <property type="entry name" value="N_methyl_site"/>
</dbReference>
<dbReference type="Pfam" id="PF07963">
    <property type="entry name" value="N_methyl"/>
    <property type="match status" value="1"/>
</dbReference>
<organism evidence="3 4">
    <name type="scientific">Limnoglobus roseus</name>
    <dbReference type="NCBI Taxonomy" id="2598579"/>
    <lineage>
        <taxon>Bacteria</taxon>
        <taxon>Pseudomonadati</taxon>
        <taxon>Planctomycetota</taxon>
        <taxon>Planctomycetia</taxon>
        <taxon>Gemmatales</taxon>
        <taxon>Gemmataceae</taxon>
        <taxon>Limnoglobus</taxon>
    </lineage>
</organism>
<accession>A0A5C1A8C1</accession>
<keyword evidence="1" id="KW-0472">Membrane</keyword>
<dbReference type="NCBIfam" id="TIGR04294">
    <property type="entry name" value="pre_pil_HX9DG"/>
    <property type="match status" value="1"/>
</dbReference>
<evidence type="ECO:0000259" key="2">
    <source>
        <dbReference type="Pfam" id="PF07596"/>
    </source>
</evidence>
<keyword evidence="1" id="KW-0812">Transmembrane</keyword>
<keyword evidence="4" id="KW-1185">Reference proteome</keyword>
<dbReference type="KEGG" id="lrs:PX52LOC_02494"/>
<dbReference type="Gene3D" id="3.30.700.10">
    <property type="entry name" value="Glycoprotein, Type 4 Pilin"/>
    <property type="match status" value="1"/>
</dbReference>
<proteinExistence type="predicted"/>
<dbReference type="RefSeq" id="WP_168218946.1">
    <property type="nucleotide sequence ID" value="NZ_CP042425.1"/>
</dbReference>
<sequence>MATRPHTNRNRLAFTLIELLVVIAIIGVLIGLLLPAVQKVREAAARAKCLNNLKQLGLGIHGYETTNFKLPPGVEGAVPKIPTPPPTVAANVTTGTAWTTYILPNIEQDNVFRLYSFGTDYNNATNLPVPTKKIPIFLCPSAEIALTDDNTEYSGGVQPFSHHYYGVSGPNGDYTPPGGTLVAAKYFDTTTKTAATGGMLRPLIDPSLAPKFTDITDGLSTTLLVAEVARDAQPNETNRPSPYYRAWTKGFNSTTPAGSMGACKNVTYGINTVPTGTYTINDIPFGSNHIGGCNVLMGDGSSTFMNARVDLAIVKSLASGKGKEAVSVPD</sequence>
<dbReference type="InterPro" id="IPR011453">
    <property type="entry name" value="DUF1559"/>
</dbReference>
<dbReference type="EMBL" id="CP042425">
    <property type="protein sequence ID" value="QEL15569.1"/>
    <property type="molecule type" value="Genomic_DNA"/>
</dbReference>
<feature type="transmembrane region" description="Helical" evidence="1">
    <location>
        <begin position="12"/>
        <end position="34"/>
    </location>
</feature>
<dbReference type="Pfam" id="PF07596">
    <property type="entry name" value="SBP_bac_10"/>
    <property type="match status" value="1"/>
</dbReference>
<dbReference type="PANTHER" id="PTHR30093">
    <property type="entry name" value="GENERAL SECRETION PATHWAY PROTEIN G"/>
    <property type="match status" value="1"/>
</dbReference>
<dbReference type="PANTHER" id="PTHR30093:SF2">
    <property type="entry name" value="TYPE II SECRETION SYSTEM PROTEIN H"/>
    <property type="match status" value="1"/>
</dbReference>
<gene>
    <name evidence="3" type="ORF">PX52LOC_02494</name>
</gene>
<dbReference type="AlphaFoldDB" id="A0A5C1A8C1"/>
<reference evidence="4" key="1">
    <citation type="submission" date="2019-08" db="EMBL/GenBank/DDBJ databases">
        <title>Limnoglobus roseus gen. nov., sp. nov., a novel freshwater planctomycete with a giant genome from the family Gemmataceae.</title>
        <authorList>
            <person name="Kulichevskaya I.S."/>
            <person name="Naumoff D.G."/>
            <person name="Miroshnikov K."/>
            <person name="Ivanova A."/>
            <person name="Philippov D.A."/>
            <person name="Hakobyan A."/>
            <person name="Rijpstra I.C."/>
            <person name="Sinninghe Damste J.S."/>
            <person name="Liesack W."/>
            <person name="Dedysh S.N."/>
        </authorList>
    </citation>
    <scope>NUCLEOTIDE SEQUENCE [LARGE SCALE GENOMIC DNA]</scope>
    <source>
        <strain evidence="4">PX52</strain>
    </source>
</reference>
<dbReference type="NCBIfam" id="TIGR02532">
    <property type="entry name" value="IV_pilin_GFxxxE"/>
    <property type="match status" value="1"/>
</dbReference>
<dbReference type="InterPro" id="IPR045584">
    <property type="entry name" value="Pilin-like"/>
</dbReference>
<keyword evidence="1" id="KW-1133">Transmembrane helix</keyword>
<protein>
    <recommendedName>
        <fullName evidence="2">DUF1559 domain-containing protein</fullName>
    </recommendedName>
</protein>
<evidence type="ECO:0000313" key="4">
    <source>
        <dbReference type="Proteomes" id="UP000324974"/>
    </source>
</evidence>
<feature type="domain" description="DUF1559" evidence="2">
    <location>
        <begin position="38"/>
        <end position="310"/>
    </location>
</feature>